<dbReference type="GeneID" id="81352677"/>
<dbReference type="EMBL" id="JAPQKI010000002">
    <property type="protein sequence ID" value="KAJ5110669.1"/>
    <property type="molecule type" value="Genomic_DNA"/>
</dbReference>
<gene>
    <name evidence="1" type="ORF">N7532_001204</name>
</gene>
<keyword evidence="2" id="KW-1185">Reference proteome</keyword>
<protein>
    <submittedName>
        <fullName evidence="1">Uncharacterized protein</fullName>
    </submittedName>
</protein>
<evidence type="ECO:0000313" key="1">
    <source>
        <dbReference type="EMBL" id="KAJ5110669.1"/>
    </source>
</evidence>
<name>A0A9W9KL15_9EURO</name>
<dbReference type="AlphaFoldDB" id="A0A9W9KL15"/>
<comment type="caution">
    <text evidence="1">The sequence shown here is derived from an EMBL/GenBank/DDBJ whole genome shotgun (WGS) entry which is preliminary data.</text>
</comment>
<reference evidence="1" key="1">
    <citation type="submission" date="2022-11" db="EMBL/GenBank/DDBJ databases">
        <authorList>
            <person name="Petersen C."/>
        </authorList>
    </citation>
    <scope>NUCLEOTIDE SEQUENCE</scope>
    <source>
        <strain evidence="1">IBT 30761</strain>
    </source>
</reference>
<dbReference type="Proteomes" id="UP001149074">
    <property type="component" value="Unassembled WGS sequence"/>
</dbReference>
<evidence type="ECO:0000313" key="2">
    <source>
        <dbReference type="Proteomes" id="UP001149074"/>
    </source>
</evidence>
<dbReference type="OrthoDB" id="3009558at2759"/>
<accession>A0A9W9KL15</accession>
<proteinExistence type="predicted"/>
<dbReference type="RefSeq" id="XP_056478739.1">
    <property type="nucleotide sequence ID" value="XM_056613698.1"/>
</dbReference>
<reference evidence="1" key="2">
    <citation type="journal article" date="2023" name="IMA Fungus">
        <title>Comparative genomic study of the Penicillium genus elucidates a diverse pangenome and 15 lateral gene transfer events.</title>
        <authorList>
            <person name="Petersen C."/>
            <person name="Sorensen T."/>
            <person name="Nielsen M.R."/>
            <person name="Sondergaard T.E."/>
            <person name="Sorensen J.L."/>
            <person name="Fitzpatrick D.A."/>
            <person name="Frisvad J.C."/>
            <person name="Nielsen K.L."/>
        </authorList>
    </citation>
    <scope>NUCLEOTIDE SEQUENCE</scope>
    <source>
        <strain evidence="1">IBT 30761</strain>
    </source>
</reference>
<organism evidence="1 2">
    <name type="scientific">Penicillium argentinense</name>
    <dbReference type="NCBI Taxonomy" id="1131581"/>
    <lineage>
        <taxon>Eukaryota</taxon>
        <taxon>Fungi</taxon>
        <taxon>Dikarya</taxon>
        <taxon>Ascomycota</taxon>
        <taxon>Pezizomycotina</taxon>
        <taxon>Eurotiomycetes</taxon>
        <taxon>Eurotiomycetidae</taxon>
        <taxon>Eurotiales</taxon>
        <taxon>Aspergillaceae</taxon>
        <taxon>Penicillium</taxon>
    </lineage>
</organism>
<sequence>MARSYPYPPIPADCVDSIKPGHHSPWEMDLVTRTHSDKWGPREIAVAKALQETRVHLGNECLLRTHHRSLAPCPFVYETTEADGNKIWGVSIGPNVPVYDTHAAGREIHIHPEFLLPQLSQAYSGSQRDPLPRRINPRRFLPASELEILRRFFPAAIGARVLISGFIIVLFRDYKDIEASWLEGCVPSFGLLRLGYDVAVHYPTQTVVDSGNAVSDSAEGSDTATPLGLKLKFADDSEGITVPTHAFVDVKTPQENMARKEASLLSKTKATFSKATALKLKEFIRVGTTAVASPLGKSVWFVQDPKKVKSAMSTTTFDHHIARASTFPQTIHHDTSIVTGDRLPRVSNPPRAPKIIGWGEYRDALDGHSAFAMALSALTDEPQDPVETDSDMIYSGQCKKPWWRERNTSGTASRARKMEGLSGSVLCLGQPTDLNCRAVLFKHFETPICPQHFEPTDTAALGDIAWSSFKGGFLLPWEIRNAEILCEGEEATAILEGDQTWDIE</sequence>